<dbReference type="GO" id="GO:0008381">
    <property type="term" value="F:mechanosensitive monoatomic ion channel activity"/>
    <property type="evidence" value="ECO:0007669"/>
    <property type="project" value="InterPro"/>
</dbReference>
<dbReference type="EMBL" id="CP000272">
    <property type="protein sequence ID" value="ABE36182.1"/>
    <property type="molecule type" value="Genomic_DNA"/>
</dbReference>
<dbReference type="InterPro" id="IPR010920">
    <property type="entry name" value="LSM_dom_sf"/>
</dbReference>
<evidence type="ECO:0000313" key="7">
    <source>
        <dbReference type="EMBL" id="ABE36182.1"/>
    </source>
</evidence>
<dbReference type="InterPro" id="IPR014710">
    <property type="entry name" value="RmlC-like_jellyroll"/>
</dbReference>
<comment type="subunit">
    <text evidence="5">Homoheptamer.</text>
</comment>
<evidence type="ECO:0000313" key="8">
    <source>
        <dbReference type="Proteomes" id="UP000001817"/>
    </source>
</evidence>
<name>Q13IA7_PARXL</name>
<comment type="subcellular location">
    <subcellularLocation>
        <location evidence="5">Cell inner membrane</location>
        <topology evidence="5">Multi-pass membrane protein</topology>
    </subcellularLocation>
    <subcellularLocation>
        <location evidence="1">Membrane</location>
    </subcellularLocation>
</comment>
<keyword evidence="5" id="KW-0407">Ion channel</keyword>
<dbReference type="SUPFAM" id="SSF51206">
    <property type="entry name" value="cAMP-binding domain-like"/>
    <property type="match status" value="1"/>
</dbReference>
<dbReference type="GO" id="GO:0005886">
    <property type="term" value="C:plasma membrane"/>
    <property type="evidence" value="ECO:0007669"/>
    <property type="project" value="UniProtKB-SubCell"/>
</dbReference>
<comment type="function">
    <text evidence="5">Mechanosensitive channel that participates in the regulation of osmotic pressure changes within the cell, opening in response to stretch forces in the membrane lipid bilayer, without the need for other proteins. Contributes to normal resistance to hypoosmotic shock. Forms an ion channel of 1.0 nanosiemens conductance with a slight preference for anions.</text>
</comment>
<dbReference type="Proteomes" id="UP000001817">
    <property type="component" value="Chromosome 3"/>
</dbReference>
<gene>
    <name evidence="7" type="ORF">Bxe_C0258</name>
</gene>
<feature type="transmembrane region" description="Helical" evidence="5">
    <location>
        <begin position="6"/>
        <end position="24"/>
    </location>
</feature>
<dbReference type="InterPro" id="IPR000595">
    <property type="entry name" value="cNMP-bd_dom"/>
</dbReference>
<dbReference type="PANTHER" id="PTHR30221:SF1">
    <property type="entry name" value="SMALL-CONDUCTANCE MECHANOSENSITIVE CHANNEL"/>
    <property type="match status" value="1"/>
</dbReference>
<dbReference type="PIRSF" id="PIRSF026673">
    <property type="entry name" value="UCP026673_ion_chan"/>
    <property type="match status" value="1"/>
</dbReference>
<dbReference type="KEGG" id="bxe:Bxe_C0258"/>
<keyword evidence="8" id="KW-1185">Reference proteome</keyword>
<dbReference type="SUPFAM" id="SSF50182">
    <property type="entry name" value="Sm-like ribonucleoproteins"/>
    <property type="match status" value="1"/>
</dbReference>
<evidence type="ECO:0000256" key="1">
    <source>
        <dbReference type="ARBA" id="ARBA00004370"/>
    </source>
</evidence>
<dbReference type="Pfam" id="PF00924">
    <property type="entry name" value="MS_channel_2nd"/>
    <property type="match status" value="1"/>
</dbReference>
<feature type="domain" description="Cyclic nucleotide-binding" evidence="6">
    <location>
        <begin position="334"/>
        <end position="453"/>
    </location>
</feature>
<dbReference type="AlphaFoldDB" id="Q13IA7"/>
<keyword evidence="2 5" id="KW-0812">Transmembrane</keyword>
<dbReference type="RefSeq" id="WP_011493442.1">
    <property type="nucleotide sequence ID" value="NC_007953.1"/>
</dbReference>
<comment type="similarity">
    <text evidence="5">Belongs to the MscS (TC 1.A.23) family.</text>
</comment>
<feature type="transmembrane region" description="Helical" evidence="5">
    <location>
        <begin position="70"/>
        <end position="94"/>
    </location>
</feature>
<dbReference type="InterPro" id="IPR006685">
    <property type="entry name" value="MscS_channel_2nd"/>
</dbReference>
<dbReference type="Pfam" id="PF00027">
    <property type="entry name" value="cNMP_binding"/>
    <property type="match status" value="1"/>
</dbReference>
<keyword evidence="5" id="KW-0997">Cell inner membrane</keyword>
<dbReference type="Gene3D" id="2.30.30.60">
    <property type="match status" value="1"/>
</dbReference>
<protein>
    <recommendedName>
        <fullName evidence="5">Small-conductance mechanosensitive channel</fullName>
    </recommendedName>
</protein>
<keyword evidence="4 5" id="KW-0472">Membrane</keyword>
<evidence type="ECO:0000256" key="4">
    <source>
        <dbReference type="ARBA" id="ARBA00023136"/>
    </source>
</evidence>
<organism evidence="7 8">
    <name type="scientific">Paraburkholderia xenovorans (strain LB400)</name>
    <dbReference type="NCBI Taxonomy" id="266265"/>
    <lineage>
        <taxon>Bacteria</taxon>
        <taxon>Pseudomonadati</taxon>
        <taxon>Pseudomonadota</taxon>
        <taxon>Betaproteobacteria</taxon>
        <taxon>Burkholderiales</taxon>
        <taxon>Burkholderiaceae</taxon>
        <taxon>Paraburkholderia</taxon>
    </lineage>
</organism>
<evidence type="ECO:0000256" key="5">
    <source>
        <dbReference type="RuleBase" id="RU369025"/>
    </source>
</evidence>
<keyword evidence="5" id="KW-1003">Cell membrane</keyword>
<dbReference type="eggNOG" id="COG0668">
    <property type="taxonomic scope" value="Bacteria"/>
</dbReference>
<comment type="caution">
    <text evidence="5">Lacks conserved residue(s) required for the propagation of feature annotation.</text>
</comment>
<dbReference type="SMART" id="SM00100">
    <property type="entry name" value="cNMP"/>
    <property type="match status" value="1"/>
</dbReference>
<dbReference type="InterPro" id="IPR045275">
    <property type="entry name" value="MscS_archaea/bacteria_type"/>
</dbReference>
<dbReference type="InterPro" id="IPR023408">
    <property type="entry name" value="MscS_beta-dom_sf"/>
</dbReference>
<dbReference type="eggNOG" id="COG2905">
    <property type="taxonomic scope" value="Bacteria"/>
</dbReference>
<dbReference type="OrthoDB" id="9775207at2"/>
<accession>Q13IA7</accession>
<keyword evidence="5" id="KW-0406">Ion transport</keyword>
<keyword evidence="5" id="KW-0813">Transport</keyword>
<evidence type="ECO:0000256" key="2">
    <source>
        <dbReference type="ARBA" id="ARBA00022692"/>
    </source>
</evidence>
<dbReference type="CDD" id="cd00038">
    <property type="entry name" value="CAP_ED"/>
    <property type="match status" value="1"/>
</dbReference>
<dbReference type="STRING" id="266265.Bxe_C0258"/>
<feature type="transmembrane region" description="Helical" evidence="5">
    <location>
        <begin position="106"/>
        <end position="124"/>
    </location>
</feature>
<dbReference type="PROSITE" id="PS50042">
    <property type="entry name" value="CNMP_BINDING_3"/>
    <property type="match status" value="1"/>
</dbReference>
<evidence type="ECO:0000259" key="6">
    <source>
        <dbReference type="PROSITE" id="PS50042"/>
    </source>
</evidence>
<dbReference type="InterPro" id="IPR018490">
    <property type="entry name" value="cNMP-bd_dom_sf"/>
</dbReference>
<keyword evidence="3 5" id="KW-1133">Transmembrane helix</keyword>
<evidence type="ECO:0000256" key="3">
    <source>
        <dbReference type="ARBA" id="ARBA00022989"/>
    </source>
</evidence>
<dbReference type="Gene3D" id="2.60.120.10">
    <property type="entry name" value="Jelly Rolls"/>
    <property type="match status" value="1"/>
</dbReference>
<dbReference type="InterPro" id="IPR016846">
    <property type="entry name" value="cNMP-bd_ion_channel"/>
</dbReference>
<dbReference type="PANTHER" id="PTHR30221">
    <property type="entry name" value="SMALL-CONDUCTANCE MECHANOSENSITIVE CHANNEL"/>
    <property type="match status" value="1"/>
</dbReference>
<dbReference type="Gene3D" id="1.10.287.1260">
    <property type="match status" value="1"/>
</dbReference>
<sequence length="492" mass="52778">MPANLLLHMAPSCLAAALNLLLVLLGMPNRLVIRTIGRCAAFALLTAAMLHDGMVPTQAPWHLMLPEVRFVWGALEIAWWLLAASTVAAVVRTYYTLGGRLRERRFMLDVIGTLLYLSAALAIITDVFHIPLKGVLATSGALAIVLGLALQSTLSDLFSGLLINATAPYRVGDSISLDSGTEGQVVEITWRATHLAKANRDLIVVPNSTIAKSRIVNASLPRGAHASTARFQAPSRLRPSDVMHALQLAAETCVGIAARPAPVIVTRSVGLDATDYEVSFFASERWQADEALNSFYDAAHRHLESFHALISPAAQADDASAGTLEYQLIAGIRVFGLLAREERIKLAAALVRRELTPGQIVLEAGQIPDAITIVGYGVLAASPGGDDHSADILRFGPREYLGESGPIAGVPLSVRVVARTYAIVYELPGNAVAALLKEHPEVAHALSARLADREREGRALMQPQAEMPVTRHGLASWIASCIRALHQGHREP</sequence>
<dbReference type="KEGG" id="bxb:DR64_8173"/>
<proteinExistence type="inferred from homology"/>
<reference evidence="7 8" key="1">
    <citation type="journal article" date="2006" name="Proc. Natl. Acad. Sci. U.S.A.">
        <title>Burkholderia xenovorans LB400 harbors a multi-replicon, 9.73-Mbp genome shaped for versatility.</title>
        <authorList>
            <person name="Chain P.S."/>
            <person name="Denef V.J."/>
            <person name="Konstantinidis K.T."/>
            <person name="Vergez L.M."/>
            <person name="Agullo L."/>
            <person name="Reyes V.L."/>
            <person name="Hauser L."/>
            <person name="Cordova M."/>
            <person name="Gomez L."/>
            <person name="Gonzalez M."/>
            <person name="Land M."/>
            <person name="Lao V."/>
            <person name="Larimer F."/>
            <person name="LiPuma J.J."/>
            <person name="Mahenthiralingam E."/>
            <person name="Malfatti S.A."/>
            <person name="Marx C.J."/>
            <person name="Parnell J.J."/>
            <person name="Ramette A."/>
            <person name="Richardson P."/>
            <person name="Seeger M."/>
            <person name="Smith D."/>
            <person name="Spilker T."/>
            <person name="Sul W.J."/>
            <person name="Tsoi T.V."/>
            <person name="Ulrich L.E."/>
            <person name="Zhulin I.B."/>
            <person name="Tiedje J.M."/>
        </authorList>
    </citation>
    <scope>NUCLEOTIDE SEQUENCE [LARGE SCALE GENOMIC DNA]</scope>
    <source>
        <strain evidence="7 8">LB400</strain>
    </source>
</reference>